<dbReference type="Proteomes" id="UP000003773">
    <property type="component" value="Unassembled WGS sequence"/>
</dbReference>
<evidence type="ECO:0000313" key="1">
    <source>
        <dbReference type="EMBL" id="EDN84113.1"/>
    </source>
</evidence>
<dbReference type="AlphaFoldDB" id="A7A5D0"/>
<dbReference type="RefSeq" id="WP_003809020.1">
    <property type="nucleotide sequence ID" value="NZ_DS264454.1"/>
</dbReference>
<dbReference type="EMBL" id="AAXD02000018">
    <property type="protein sequence ID" value="EDN84113.1"/>
    <property type="molecule type" value="Genomic_DNA"/>
</dbReference>
<proteinExistence type="predicted"/>
<sequence>MEHELIPVYTKFNGNGVRVQNDSKLIDYLDDGWKIINVTAANPLALDNNEAVVLYVIEKTTAKSLEQTE</sequence>
<name>A7A5D0_BIFAD</name>
<dbReference type="HOGENOM" id="CLU_2767549_0_0_11"/>
<evidence type="ECO:0000313" key="2">
    <source>
        <dbReference type="Proteomes" id="UP000003773"/>
    </source>
</evidence>
<organism evidence="1 2">
    <name type="scientific">Bifidobacterium adolescentis L2-32</name>
    <dbReference type="NCBI Taxonomy" id="411481"/>
    <lineage>
        <taxon>Bacteria</taxon>
        <taxon>Bacillati</taxon>
        <taxon>Actinomycetota</taxon>
        <taxon>Actinomycetes</taxon>
        <taxon>Bifidobacteriales</taxon>
        <taxon>Bifidobacteriaceae</taxon>
        <taxon>Bifidobacterium</taxon>
    </lineage>
</organism>
<reference evidence="1 2" key="1">
    <citation type="submission" date="2007-04" db="EMBL/GenBank/DDBJ databases">
        <authorList>
            <person name="Fulton L."/>
            <person name="Clifton S."/>
            <person name="Fulton B."/>
            <person name="Xu J."/>
            <person name="Minx P."/>
            <person name="Pepin K.H."/>
            <person name="Johnson M."/>
            <person name="Thiruvilangam P."/>
            <person name="Bhonagiri V."/>
            <person name="Nash W.E."/>
            <person name="Mardis E.R."/>
            <person name="Wilson R.K."/>
        </authorList>
    </citation>
    <scope>NUCLEOTIDE SEQUENCE [LARGE SCALE GENOMIC DNA]</scope>
    <source>
        <strain evidence="1 2">L2-32</strain>
    </source>
</reference>
<gene>
    <name evidence="1" type="ORF">BIFADO_01046</name>
</gene>
<accession>A7A5D0</accession>
<comment type="caution">
    <text evidence="1">The sequence shown here is derived from an EMBL/GenBank/DDBJ whole genome shotgun (WGS) entry which is preliminary data.</text>
</comment>
<reference evidence="1 2" key="2">
    <citation type="submission" date="2007-05" db="EMBL/GenBank/DDBJ databases">
        <title>Draft genome sequence of Bifidobacterium adolescentis (L2-32).</title>
        <authorList>
            <person name="Sudarsanam P."/>
            <person name="Ley R."/>
            <person name="Guruge J."/>
            <person name="Turnbaugh P.J."/>
            <person name="Mahowald M."/>
            <person name="Liep D."/>
            <person name="Gordon J."/>
        </authorList>
    </citation>
    <scope>NUCLEOTIDE SEQUENCE [LARGE SCALE GENOMIC DNA]</scope>
    <source>
        <strain evidence="1 2">L2-32</strain>
    </source>
</reference>
<protein>
    <submittedName>
        <fullName evidence="1">Uncharacterized protein</fullName>
    </submittedName>
</protein>